<sequence>MTYHGSGRTDDNKRCTTGIRRVSVPGVVRCMDLLEGRTTHPILYNEMGTTDLGWTKRPVVPRGNQGEVMVEEEEEEEAGDNGRDNMQLLPLSPSVSTIPIPTTITSSPPLLPPPTPLPPPALTPSLHHHYYYH</sequence>
<evidence type="ECO:0000313" key="2">
    <source>
        <dbReference type="EMBL" id="KAK4314217.1"/>
    </source>
</evidence>
<name>A0AAE1PW35_9EUCA</name>
<evidence type="ECO:0000313" key="3">
    <source>
        <dbReference type="Proteomes" id="UP001292094"/>
    </source>
</evidence>
<feature type="compositionally biased region" description="Low complexity" evidence="1">
    <location>
        <begin position="88"/>
        <end position="108"/>
    </location>
</feature>
<organism evidence="2 3">
    <name type="scientific">Petrolisthes manimaculis</name>
    <dbReference type="NCBI Taxonomy" id="1843537"/>
    <lineage>
        <taxon>Eukaryota</taxon>
        <taxon>Metazoa</taxon>
        <taxon>Ecdysozoa</taxon>
        <taxon>Arthropoda</taxon>
        <taxon>Crustacea</taxon>
        <taxon>Multicrustacea</taxon>
        <taxon>Malacostraca</taxon>
        <taxon>Eumalacostraca</taxon>
        <taxon>Eucarida</taxon>
        <taxon>Decapoda</taxon>
        <taxon>Pleocyemata</taxon>
        <taxon>Anomura</taxon>
        <taxon>Galatheoidea</taxon>
        <taxon>Porcellanidae</taxon>
        <taxon>Petrolisthes</taxon>
    </lineage>
</organism>
<feature type="compositionally biased region" description="Pro residues" evidence="1">
    <location>
        <begin position="109"/>
        <end position="122"/>
    </location>
</feature>
<gene>
    <name evidence="2" type="ORF">Pmani_014461</name>
</gene>
<keyword evidence="3" id="KW-1185">Reference proteome</keyword>
<accession>A0AAE1PW35</accession>
<dbReference type="EMBL" id="JAWZYT010001233">
    <property type="protein sequence ID" value="KAK4314217.1"/>
    <property type="molecule type" value="Genomic_DNA"/>
</dbReference>
<dbReference type="AlphaFoldDB" id="A0AAE1PW35"/>
<proteinExistence type="predicted"/>
<feature type="region of interest" description="Disordered" evidence="1">
    <location>
        <begin position="72"/>
        <end position="124"/>
    </location>
</feature>
<comment type="caution">
    <text evidence="2">The sequence shown here is derived from an EMBL/GenBank/DDBJ whole genome shotgun (WGS) entry which is preliminary data.</text>
</comment>
<protein>
    <submittedName>
        <fullName evidence="2">Uncharacterized protein</fullName>
    </submittedName>
</protein>
<dbReference type="Proteomes" id="UP001292094">
    <property type="component" value="Unassembled WGS sequence"/>
</dbReference>
<evidence type="ECO:0000256" key="1">
    <source>
        <dbReference type="SAM" id="MobiDB-lite"/>
    </source>
</evidence>
<reference evidence="2" key="1">
    <citation type="submission" date="2023-11" db="EMBL/GenBank/DDBJ databases">
        <title>Genome assemblies of two species of porcelain crab, Petrolisthes cinctipes and Petrolisthes manimaculis (Anomura: Porcellanidae).</title>
        <authorList>
            <person name="Angst P."/>
        </authorList>
    </citation>
    <scope>NUCLEOTIDE SEQUENCE</scope>
    <source>
        <strain evidence="2">PB745_02</strain>
        <tissue evidence="2">Gill</tissue>
    </source>
</reference>